<dbReference type="AlphaFoldDB" id="X1KYA5"/>
<evidence type="ECO:0000259" key="2">
    <source>
        <dbReference type="Pfam" id="PF00899"/>
    </source>
</evidence>
<dbReference type="GO" id="GO:0005737">
    <property type="term" value="C:cytoplasm"/>
    <property type="evidence" value="ECO:0007669"/>
    <property type="project" value="TreeGrafter"/>
</dbReference>
<dbReference type="PANTHER" id="PTHR10953:SF102">
    <property type="entry name" value="ADENYLYLTRANSFERASE AND SULFURTRANSFERASE MOCS3"/>
    <property type="match status" value="1"/>
</dbReference>
<dbReference type="Gene3D" id="3.40.50.720">
    <property type="entry name" value="NAD(P)-binding Rossmann-like Domain"/>
    <property type="match status" value="1"/>
</dbReference>
<dbReference type="PANTHER" id="PTHR10953">
    <property type="entry name" value="UBIQUITIN-ACTIVATING ENZYME E1"/>
    <property type="match status" value="1"/>
</dbReference>
<dbReference type="InterPro" id="IPR035985">
    <property type="entry name" value="Ubiquitin-activating_enz"/>
</dbReference>
<organism evidence="3">
    <name type="scientific">marine sediment metagenome</name>
    <dbReference type="NCBI Taxonomy" id="412755"/>
    <lineage>
        <taxon>unclassified sequences</taxon>
        <taxon>metagenomes</taxon>
        <taxon>ecological metagenomes</taxon>
    </lineage>
</organism>
<dbReference type="GO" id="GO:0008641">
    <property type="term" value="F:ubiquitin-like modifier activating enzyme activity"/>
    <property type="evidence" value="ECO:0007669"/>
    <property type="project" value="InterPro"/>
</dbReference>
<proteinExistence type="inferred from homology"/>
<comment type="similarity">
    <text evidence="1">Belongs to the HesA/MoeB/ThiF family.</text>
</comment>
<dbReference type="GO" id="GO:0004792">
    <property type="term" value="F:thiosulfate-cyanide sulfurtransferase activity"/>
    <property type="evidence" value="ECO:0007669"/>
    <property type="project" value="TreeGrafter"/>
</dbReference>
<comment type="caution">
    <text evidence="3">The sequence shown here is derived from an EMBL/GenBank/DDBJ whole genome shotgun (WGS) entry which is preliminary data.</text>
</comment>
<protein>
    <recommendedName>
        <fullName evidence="2">THIF-type NAD/FAD binding fold domain-containing protein</fullName>
    </recommendedName>
</protein>
<gene>
    <name evidence="3" type="ORF">S06H3_13017</name>
</gene>
<dbReference type="SUPFAM" id="SSF69572">
    <property type="entry name" value="Activating enzymes of the ubiquitin-like proteins"/>
    <property type="match status" value="1"/>
</dbReference>
<dbReference type="GO" id="GO:0016779">
    <property type="term" value="F:nucleotidyltransferase activity"/>
    <property type="evidence" value="ECO:0007669"/>
    <property type="project" value="TreeGrafter"/>
</dbReference>
<dbReference type="Pfam" id="PF00899">
    <property type="entry name" value="ThiF"/>
    <property type="match status" value="1"/>
</dbReference>
<sequence length="233" mass="24873">MIISGFGETGQRKLKVAHVVVAGIGGLGSPASSYLAAAGIGHLTIIDSQQVELSNLNRQVLHWGPDVGRLKVESATEKLKALNSNIEVDAIFEQITSENVDRLTKGVDVVVDGMDNYPTRYLLNEACVRNRVPFIHGAVEGLVGQLMTILPGGGPCLKCAIPKEPPKKPIFPVLGATPGVMGCLQAMEAIKLITGVGKPLVGRMLIFNGMDMTFDEIKVNQDPSCQVCGRESR</sequence>
<dbReference type="InterPro" id="IPR000594">
    <property type="entry name" value="ThiF_NAD_FAD-bd"/>
</dbReference>
<dbReference type="CDD" id="cd00757">
    <property type="entry name" value="ThiF_MoeB_HesA_family"/>
    <property type="match status" value="1"/>
</dbReference>
<dbReference type="EMBL" id="BARV01006355">
    <property type="protein sequence ID" value="GAI11708.1"/>
    <property type="molecule type" value="Genomic_DNA"/>
</dbReference>
<accession>X1KYA5</accession>
<name>X1KYA5_9ZZZZ</name>
<dbReference type="InterPro" id="IPR045886">
    <property type="entry name" value="ThiF/MoeB/HesA"/>
</dbReference>
<feature type="domain" description="THIF-type NAD/FAD binding fold" evidence="2">
    <location>
        <begin position="3"/>
        <end position="227"/>
    </location>
</feature>
<reference evidence="3" key="1">
    <citation type="journal article" date="2014" name="Front. Microbiol.">
        <title>High frequency of phylogenetically diverse reductive dehalogenase-homologous genes in deep subseafloor sedimentary metagenomes.</title>
        <authorList>
            <person name="Kawai M."/>
            <person name="Futagami T."/>
            <person name="Toyoda A."/>
            <person name="Takaki Y."/>
            <person name="Nishi S."/>
            <person name="Hori S."/>
            <person name="Arai W."/>
            <person name="Tsubouchi T."/>
            <person name="Morono Y."/>
            <person name="Uchiyama I."/>
            <person name="Ito T."/>
            <person name="Fujiyama A."/>
            <person name="Inagaki F."/>
            <person name="Takami H."/>
        </authorList>
    </citation>
    <scope>NUCLEOTIDE SEQUENCE</scope>
    <source>
        <strain evidence="3">Expedition CK06-06</strain>
    </source>
</reference>
<evidence type="ECO:0000256" key="1">
    <source>
        <dbReference type="ARBA" id="ARBA00009919"/>
    </source>
</evidence>
<dbReference type="FunFam" id="3.40.50.720:FF:000080">
    <property type="entry name" value="Thiazole biosynthesis adenylyltransferase ThiF"/>
    <property type="match status" value="1"/>
</dbReference>
<evidence type="ECO:0000313" key="3">
    <source>
        <dbReference type="EMBL" id="GAI11708.1"/>
    </source>
</evidence>